<dbReference type="PANTHER" id="PTHR30347">
    <property type="entry name" value="POTASSIUM CHANNEL RELATED"/>
    <property type="match status" value="1"/>
</dbReference>
<name>A0A317DBP6_9ACTN</name>
<dbReference type="OrthoDB" id="2375382at2"/>
<reference evidence="2 3" key="1">
    <citation type="submission" date="2018-05" db="EMBL/GenBank/DDBJ databases">
        <title>Micromonosporas from Atacama Desert.</title>
        <authorList>
            <person name="Carro L."/>
            <person name="Golinska P."/>
            <person name="Klenk H.-P."/>
            <person name="Goodfellow M."/>
        </authorList>
    </citation>
    <scope>NUCLEOTIDE SEQUENCE [LARGE SCALE GENOMIC DNA]</scope>
    <source>
        <strain evidence="2 3">4G51</strain>
    </source>
</reference>
<dbReference type="NCBIfam" id="NF033545">
    <property type="entry name" value="transpos_IS630"/>
    <property type="match status" value="1"/>
</dbReference>
<evidence type="ECO:0000259" key="1">
    <source>
        <dbReference type="Pfam" id="PF13358"/>
    </source>
</evidence>
<dbReference type="InterPro" id="IPR047655">
    <property type="entry name" value="Transpos_IS630-like"/>
</dbReference>
<dbReference type="InterPro" id="IPR036397">
    <property type="entry name" value="RNaseH_sf"/>
</dbReference>
<dbReference type="EMBL" id="QGKS01000333">
    <property type="protein sequence ID" value="PWR11116.1"/>
    <property type="molecule type" value="Genomic_DNA"/>
</dbReference>
<dbReference type="Pfam" id="PF13565">
    <property type="entry name" value="HTH_32"/>
    <property type="match status" value="1"/>
</dbReference>
<accession>A0A317DBP6</accession>
<dbReference type="InterPro" id="IPR012337">
    <property type="entry name" value="RNaseH-like_sf"/>
</dbReference>
<organism evidence="2 3">
    <name type="scientific">Micromonospora sicca</name>
    <dbReference type="NCBI Taxonomy" id="2202420"/>
    <lineage>
        <taxon>Bacteria</taxon>
        <taxon>Bacillati</taxon>
        <taxon>Actinomycetota</taxon>
        <taxon>Actinomycetes</taxon>
        <taxon>Micromonosporales</taxon>
        <taxon>Micromonosporaceae</taxon>
        <taxon>Micromonospora</taxon>
    </lineage>
</organism>
<feature type="domain" description="Tc1-like transposase DDE" evidence="1">
    <location>
        <begin position="202"/>
        <end position="319"/>
    </location>
</feature>
<dbReference type="Pfam" id="PF13358">
    <property type="entry name" value="DDE_3"/>
    <property type="match status" value="1"/>
</dbReference>
<evidence type="ECO:0000313" key="3">
    <source>
        <dbReference type="Proteomes" id="UP000246050"/>
    </source>
</evidence>
<gene>
    <name evidence="2" type="ORF">DKT69_27420</name>
</gene>
<proteinExistence type="predicted"/>
<sequence length="362" mass="40927">MPGKAQGSLVLSDDERQTLLRWTRRAKSSQALAMRARIVLACADGTPNTRVAAQLGVSRDMVGKWRSRFIAKRLEGLSDEPRPGAPRKVTDDVVEAVVVATLEQAPPRGDSHWSTRSMAKAVGLNQTAVSRIWRAFGLKPHLVEDWKLSTDPQFIEKVRDIVGLYLDPPVGAMVLAVDEKSQMQALDRTAPVLPMMPAAPSRQTHDYVRHGTTSLFAALDLATGRVIGQTQRRHRHQEFLRFLRTIDRATPSDVDLHLILDNCGTHKTPQIQQWLVKHPRFHLHFTPTYSSWLNIVERWFAELANRKLRRSTHRSVAALEADVRAWIDAWNADPKPFVWTRTADEILESLAAYCRRINDSGH</sequence>
<dbReference type="SUPFAM" id="SSF53098">
    <property type="entry name" value="Ribonuclease H-like"/>
    <property type="match status" value="1"/>
</dbReference>
<dbReference type="Proteomes" id="UP000246050">
    <property type="component" value="Unassembled WGS sequence"/>
</dbReference>
<dbReference type="Gene3D" id="3.30.420.10">
    <property type="entry name" value="Ribonuclease H-like superfamily/Ribonuclease H"/>
    <property type="match status" value="1"/>
</dbReference>
<protein>
    <submittedName>
        <fullName evidence="2">IS630 family transposase</fullName>
    </submittedName>
</protein>
<dbReference type="RefSeq" id="WP_109804379.1">
    <property type="nucleotide sequence ID" value="NZ_QGKS01000333.1"/>
</dbReference>
<dbReference type="InterPro" id="IPR009057">
    <property type="entry name" value="Homeodomain-like_sf"/>
</dbReference>
<dbReference type="SUPFAM" id="SSF46689">
    <property type="entry name" value="Homeodomain-like"/>
    <property type="match status" value="1"/>
</dbReference>
<comment type="caution">
    <text evidence="2">The sequence shown here is derived from an EMBL/GenBank/DDBJ whole genome shotgun (WGS) entry which is preliminary data.</text>
</comment>
<dbReference type="InterPro" id="IPR038717">
    <property type="entry name" value="Tc1-like_DDE_dom"/>
</dbReference>
<dbReference type="GO" id="GO:0003676">
    <property type="term" value="F:nucleic acid binding"/>
    <property type="evidence" value="ECO:0007669"/>
    <property type="project" value="InterPro"/>
</dbReference>
<evidence type="ECO:0000313" key="2">
    <source>
        <dbReference type="EMBL" id="PWR11116.1"/>
    </source>
</evidence>
<dbReference type="PANTHER" id="PTHR30347:SF1">
    <property type="entry name" value="MECHANOSENSITIVE CHANNEL MSCK"/>
    <property type="match status" value="1"/>
</dbReference>
<dbReference type="InterPro" id="IPR052702">
    <property type="entry name" value="MscS-like_channel"/>
</dbReference>
<dbReference type="AlphaFoldDB" id="A0A317DBP6"/>